<evidence type="ECO:0000259" key="7">
    <source>
        <dbReference type="PROSITE" id="PS51705"/>
    </source>
</evidence>
<evidence type="ECO:0000256" key="2">
    <source>
        <dbReference type="ARBA" id="ARBA00022723"/>
    </source>
</evidence>
<dbReference type="InterPro" id="IPR016496">
    <property type="entry name" value="GTPase_HflX"/>
</dbReference>
<gene>
    <name evidence="6" type="primary">hflX</name>
    <name evidence="8" type="ordered locus">Dalk_0674</name>
</gene>
<dbReference type="InterPro" id="IPR032305">
    <property type="entry name" value="GTP-bd_M"/>
</dbReference>
<comment type="function">
    <text evidence="6">GTPase that associates with the 50S ribosomal subunit and may have a role during protein synthesis or ribosome biogenesis.</text>
</comment>
<dbReference type="PROSITE" id="PS51705">
    <property type="entry name" value="G_HFLX"/>
    <property type="match status" value="1"/>
</dbReference>
<dbReference type="InterPro" id="IPR027417">
    <property type="entry name" value="P-loop_NTPase"/>
</dbReference>
<dbReference type="GO" id="GO:0003924">
    <property type="term" value="F:GTPase activity"/>
    <property type="evidence" value="ECO:0007669"/>
    <property type="project" value="UniProtKB-UniRule"/>
</dbReference>
<keyword evidence="5 6" id="KW-0342">GTP-binding</keyword>
<dbReference type="Gene3D" id="3.40.50.11060">
    <property type="entry name" value="GTPase HflX, N-terminal domain"/>
    <property type="match status" value="1"/>
</dbReference>
<organism evidence="8 9">
    <name type="scientific">Desulfatibacillum aliphaticivorans</name>
    <dbReference type="NCBI Taxonomy" id="218208"/>
    <lineage>
        <taxon>Bacteria</taxon>
        <taxon>Pseudomonadati</taxon>
        <taxon>Thermodesulfobacteriota</taxon>
        <taxon>Desulfobacteria</taxon>
        <taxon>Desulfobacterales</taxon>
        <taxon>Desulfatibacillaceae</taxon>
        <taxon>Desulfatibacillum</taxon>
    </lineage>
</organism>
<dbReference type="InterPro" id="IPR006073">
    <property type="entry name" value="GTP-bd"/>
</dbReference>
<dbReference type="CDD" id="cd01878">
    <property type="entry name" value="HflX"/>
    <property type="match status" value="1"/>
</dbReference>
<evidence type="ECO:0000256" key="5">
    <source>
        <dbReference type="ARBA" id="ARBA00023134"/>
    </source>
</evidence>
<dbReference type="Pfam" id="PF13167">
    <property type="entry name" value="GTP-bdg_N"/>
    <property type="match status" value="1"/>
</dbReference>
<dbReference type="PANTHER" id="PTHR10229">
    <property type="entry name" value="GTP-BINDING PROTEIN HFLX"/>
    <property type="match status" value="1"/>
</dbReference>
<dbReference type="Proteomes" id="UP000000739">
    <property type="component" value="Chromosome"/>
</dbReference>
<dbReference type="Gene3D" id="6.10.250.2860">
    <property type="match status" value="1"/>
</dbReference>
<keyword evidence="2" id="KW-0479">Metal-binding</keyword>
<dbReference type="AlphaFoldDB" id="B8FJV1"/>
<dbReference type="Gene3D" id="3.40.50.300">
    <property type="entry name" value="P-loop containing nucleotide triphosphate hydrolases"/>
    <property type="match status" value="1"/>
</dbReference>
<keyword evidence="3 6" id="KW-0547">Nucleotide-binding</keyword>
<comment type="similarity">
    <text evidence="6">Belongs to the TRAFAC class OBG-HflX-like GTPase superfamily. HflX GTPase family.</text>
</comment>
<dbReference type="EMBL" id="CP001322">
    <property type="protein sequence ID" value="ACL02379.1"/>
    <property type="molecule type" value="Genomic_DNA"/>
</dbReference>
<dbReference type="GO" id="GO:0046872">
    <property type="term" value="F:metal ion binding"/>
    <property type="evidence" value="ECO:0007669"/>
    <property type="project" value="UniProtKB-KW"/>
</dbReference>
<sequence length="544" mass="61035">MKKVYGYTKGLKTAQLKHLEKFYNRKVAPDLIVSQELALDMGRLSAEIRRQIGILVDRLGRIRFVMVGDGVQINIPSLHDYRAAMGRLNGLRLIHTHLKNEPLTDDDLTDLALLRLDLITAVTLDETGAPHRFHAAHLIPSKPGETPYEVLPPMDPGSRDISFRAFVRELEAELVRSSGVTKSQKQQASAFLVSVTNAPRREATDSMTELKELCRTNDIFVAAEMIQYRTRMDARFLMGKGKIRELTIAAMQYGVDIVIFDQDLNPSQIQAITNQVELPVIDRTQLILDIFAQRAMTSEGKLQVELAQLKYMLPRLLGRGTAMSRLMGGIGGRGPGETKLEVDRRRVRERITRLEKSLKNVSKRRQTQKSARERKGLPIVSIVGYTNAGKSTLLNTLTQAEVLAESKLFATLDPTSRRLRFPEDKEIIITDTVGFIRDLPKDLVTAFAATLEELKSADLLLHVIDASNPRMAEQVESVDKILEDIGVSAIPTIRVLNKADKVEPEEMERLCRSLEGMPISALDRPSLRPLTETIIERLFAESSE</sequence>
<dbReference type="RefSeq" id="WP_012609818.1">
    <property type="nucleotide sequence ID" value="NC_011768.1"/>
</dbReference>
<dbReference type="SUPFAM" id="SSF52540">
    <property type="entry name" value="P-loop containing nucleoside triphosphate hydrolases"/>
    <property type="match status" value="1"/>
</dbReference>
<keyword evidence="1 6" id="KW-0963">Cytoplasm</keyword>
<dbReference type="GO" id="GO:0005737">
    <property type="term" value="C:cytoplasm"/>
    <property type="evidence" value="ECO:0007669"/>
    <property type="project" value="UniProtKB-SubCell"/>
</dbReference>
<evidence type="ECO:0000256" key="3">
    <source>
        <dbReference type="ARBA" id="ARBA00022741"/>
    </source>
</evidence>
<dbReference type="eggNOG" id="COG2262">
    <property type="taxonomic scope" value="Bacteria"/>
</dbReference>
<dbReference type="KEGG" id="dal:Dalk_0674"/>
<evidence type="ECO:0000256" key="1">
    <source>
        <dbReference type="ARBA" id="ARBA00022490"/>
    </source>
</evidence>
<dbReference type="PRINTS" id="PR00326">
    <property type="entry name" value="GTP1OBG"/>
</dbReference>
<comment type="subcellular location">
    <subcellularLocation>
        <location evidence="6">Cytoplasm</location>
    </subcellularLocation>
    <text evidence="6">May associate with membranes.</text>
</comment>
<dbReference type="Pfam" id="PF16360">
    <property type="entry name" value="GTP-bdg_M"/>
    <property type="match status" value="1"/>
</dbReference>
<evidence type="ECO:0000256" key="6">
    <source>
        <dbReference type="HAMAP-Rule" id="MF_00900"/>
    </source>
</evidence>
<comment type="subunit">
    <text evidence="6">Monomer. Associates with the 50S ribosomal subunit.</text>
</comment>
<dbReference type="PANTHER" id="PTHR10229:SF0">
    <property type="entry name" value="GTP-BINDING PROTEIN 6-RELATED"/>
    <property type="match status" value="1"/>
</dbReference>
<evidence type="ECO:0000313" key="9">
    <source>
        <dbReference type="Proteomes" id="UP000000739"/>
    </source>
</evidence>
<keyword evidence="9" id="KW-1185">Reference proteome</keyword>
<dbReference type="GO" id="GO:0043022">
    <property type="term" value="F:ribosome binding"/>
    <property type="evidence" value="ECO:0007669"/>
    <property type="project" value="TreeGrafter"/>
</dbReference>
<reference evidence="8 9" key="1">
    <citation type="journal article" date="2012" name="Environ. Microbiol.">
        <title>The genome sequence of Desulfatibacillum alkenivorans AK-01: a blueprint for anaerobic alkane oxidation.</title>
        <authorList>
            <person name="Callaghan A.V."/>
            <person name="Morris B.E."/>
            <person name="Pereira I.A."/>
            <person name="McInerney M.J."/>
            <person name="Austin R.N."/>
            <person name="Groves J.T."/>
            <person name="Kukor J.J."/>
            <person name="Suflita J.M."/>
            <person name="Young L.Y."/>
            <person name="Zylstra G.J."/>
            <person name="Wawrik B."/>
        </authorList>
    </citation>
    <scope>NUCLEOTIDE SEQUENCE [LARGE SCALE GENOMIC DNA]</scope>
    <source>
        <strain evidence="8 9">AK-01</strain>
    </source>
</reference>
<evidence type="ECO:0000256" key="4">
    <source>
        <dbReference type="ARBA" id="ARBA00022842"/>
    </source>
</evidence>
<dbReference type="FunFam" id="3.40.50.11060:FF:000001">
    <property type="entry name" value="GTPase HflX"/>
    <property type="match status" value="1"/>
</dbReference>
<feature type="domain" description="Hflx-type G" evidence="7">
    <location>
        <begin position="378"/>
        <end position="542"/>
    </location>
</feature>
<dbReference type="InterPro" id="IPR025121">
    <property type="entry name" value="GTPase_HflX_N"/>
</dbReference>
<dbReference type="GO" id="GO:0005525">
    <property type="term" value="F:GTP binding"/>
    <property type="evidence" value="ECO:0007669"/>
    <property type="project" value="UniProtKB-UniRule"/>
</dbReference>
<name>B8FJV1_DESAL</name>
<dbReference type="Pfam" id="PF01926">
    <property type="entry name" value="MMR_HSR1"/>
    <property type="match status" value="1"/>
</dbReference>
<dbReference type="InterPro" id="IPR030394">
    <property type="entry name" value="G_HFLX_dom"/>
</dbReference>
<dbReference type="HOGENOM" id="CLU_019597_7_1_7"/>
<evidence type="ECO:0000313" key="8">
    <source>
        <dbReference type="EMBL" id="ACL02379.1"/>
    </source>
</evidence>
<keyword evidence="4" id="KW-0460">Magnesium</keyword>
<dbReference type="NCBIfam" id="TIGR03156">
    <property type="entry name" value="GTP_HflX"/>
    <property type="match status" value="1"/>
</dbReference>
<protein>
    <recommendedName>
        <fullName evidence="6">GTPase HflX</fullName>
    </recommendedName>
    <alternativeName>
        <fullName evidence="6">GTP-binding protein HflX</fullName>
    </alternativeName>
</protein>
<proteinExistence type="inferred from homology"/>
<dbReference type="InterPro" id="IPR042108">
    <property type="entry name" value="GTPase_HflX_N_sf"/>
</dbReference>
<accession>B8FJV1</accession>
<dbReference type="HAMAP" id="MF_00900">
    <property type="entry name" value="GTPase_HflX"/>
    <property type="match status" value="1"/>
</dbReference>